<dbReference type="GO" id="GO:0008564">
    <property type="term" value="F:protein-exporting ATPase activity"/>
    <property type="evidence" value="ECO:0007669"/>
    <property type="project" value="UniProtKB-EC"/>
</dbReference>
<dbReference type="NCBIfam" id="NF009538">
    <property type="entry name" value="PRK12904.1"/>
    <property type="match status" value="1"/>
</dbReference>
<keyword evidence="3 10" id="KW-0813">Transport</keyword>
<evidence type="ECO:0000256" key="3">
    <source>
        <dbReference type="ARBA" id="ARBA00022448"/>
    </source>
</evidence>
<dbReference type="InterPro" id="IPR011116">
    <property type="entry name" value="SecA_Wing/Scaffold"/>
</dbReference>
<evidence type="ECO:0000256" key="11">
    <source>
        <dbReference type="RuleBase" id="RU003874"/>
    </source>
</evidence>
<evidence type="ECO:0000256" key="2">
    <source>
        <dbReference type="ARBA" id="ARBA00007650"/>
    </source>
</evidence>
<dbReference type="Pfam" id="PF07517">
    <property type="entry name" value="SecA_DEAD"/>
    <property type="match status" value="1"/>
</dbReference>
<dbReference type="PROSITE" id="PS51192">
    <property type="entry name" value="HELICASE_ATP_BIND_1"/>
    <property type="match status" value="1"/>
</dbReference>
<dbReference type="Gene3D" id="3.40.50.300">
    <property type="entry name" value="P-loop containing nucleotide triphosphate hydrolases"/>
    <property type="match status" value="2"/>
</dbReference>
<dbReference type="GO" id="GO:0005829">
    <property type="term" value="C:cytosol"/>
    <property type="evidence" value="ECO:0007669"/>
    <property type="project" value="TreeGrafter"/>
</dbReference>
<gene>
    <name evidence="10 14" type="primary">secA</name>
</gene>
<dbReference type="GeneID" id="37622897"/>
<evidence type="ECO:0000256" key="1">
    <source>
        <dbReference type="ARBA" id="ARBA00004170"/>
    </source>
</evidence>
<dbReference type="InterPro" id="IPR044722">
    <property type="entry name" value="SecA_SF2_C"/>
</dbReference>
<keyword evidence="8 10" id="KW-0811">Translocation</keyword>
<dbReference type="Gene3D" id="3.90.1440.10">
    <property type="entry name" value="SecA, preprotein cross-linking domain"/>
    <property type="match status" value="1"/>
</dbReference>
<dbReference type="InterPro" id="IPR020937">
    <property type="entry name" value="SecA_CS"/>
</dbReference>
<evidence type="ECO:0000256" key="9">
    <source>
        <dbReference type="ARBA" id="ARBA00023136"/>
    </source>
</evidence>
<sequence length="884" mass="102769">MLNFLKKNKLNKFQSTIKEIHKIGNILKNYSNIELKQQTTKLKKKLHQNHNLTEVLPESLATAKEAIRRSTGMTLFDVQLIGSIVLHQGKIAEMKTGEGKTIVAITTAYLNALTTQGVHIITVNDYLAKRDSELAQKIYSYVDLTVGLITQSMSYKEKKQAYNCDITYITNSELGFDYLRDNMAIDLNQIVQRGFNFAIIDEVDSILIDEARTPLIISGPFDIATNKYKKCTSIANLLYKTLDYEIDEKTKNIILTEEGISKCENILDIDNLYDINNSWIQYLLNALKAKELFLKNQNYIIKNNEIIIVDEFTGRIMQGRRWSDGLHQAIESKENIPIQQENRTLASITYQNLFLLYKKLSGMTGTAKTEETELDKIYNLEVLEVPTNKPCRRQDLPDLVYKTEYKKWQSIANECSDMYHIGRPTLIGTTNVEKSELLAKILTKLKIPFNLLNAKPENVSREAEIITQAGRKKTITISTNMAGRGTDIILGGNPEALSKLTLNHYLQNKLGLKVKYRYPVDKIDTKIDTIINNLVLNIKKLDIYKNTDIDLVIIKNYVERIINGKHVKYSEEDNLQKIYLNILNEYKNICCQERQEVLQLGGLYVIGTERHESRRIDNQLRGRAGRQGDVGASRFFLSLQDNLLRIFGGDKISQLMENLNIDEDTPIESIILSKSLDSAQKKVESYFYDTRKQLFQYDEVINNQRQAIYAERKRILESNFTRDCIIEYAESTIDEILMTFYQEDNITNKNNIIKKIYKLLNLTEDFSLNTWNNMNYKQIREFLYEQLRISYDLRESYLEQLRPGLIRKLEKYYLLQQIDKAWQDHLDKMNILRESIGWRSYGQQDPLIEYKNEAFSLFINMVTYIRQTVTYLTMRSRLIINVNN</sequence>
<dbReference type="EMBL" id="MH396009">
    <property type="protein sequence ID" value="AXI96057.1"/>
    <property type="molecule type" value="Genomic_DNA"/>
</dbReference>
<dbReference type="Pfam" id="PF21090">
    <property type="entry name" value="P-loop_SecA"/>
    <property type="match status" value="1"/>
</dbReference>
<feature type="binding site" evidence="10">
    <location>
        <begin position="97"/>
        <end position="101"/>
    </location>
    <ligand>
        <name>ATP</name>
        <dbReference type="ChEBI" id="CHEBI:30616"/>
    </ligand>
</feature>
<dbReference type="GO" id="GO:0065002">
    <property type="term" value="P:intracellular protein transmembrane transport"/>
    <property type="evidence" value="ECO:0007669"/>
    <property type="project" value="UniProtKB-UniRule"/>
</dbReference>
<keyword evidence="7 10" id="KW-1278">Translocase</keyword>
<dbReference type="InterPro" id="IPR014018">
    <property type="entry name" value="SecA_motor_DEAD"/>
</dbReference>
<dbReference type="NCBIfam" id="TIGR00963">
    <property type="entry name" value="secA"/>
    <property type="match status" value="1"/>
</dbReference>
<dbReference type="PROSITE" id="PS51196">
    <property type="entry name" value="SECA_MOTOR_DEAD"/>
    <property type="match status" value="1"/>
</dbReference>
<dbReference type="EC" id="7.4.2.8" evidence="10"/>
<keyword evidence="14" id="KW-0934">Plastid</keyword>
<dbReference type="AlphaFoldDB" id="A0A345U6H1"/>
<dbReference type="InterPro" id="IPR027417">
    <property type="entry name" value="P-loop_NTPase"/>
</dbReference>
<feature type="domain" description="SecA family profile" evidence="13">
    <location>
        <begin position="1"/>
        <end position="668"/>
    </location>
</feature>
<dbReference type="InterPro" id="IPR000185">
    <property type="entry name" value="SecA"/>
</dbReference>
<organism evidence="14">
    <name type="scientific">Gracilaria caudata</name>
    <dbReference type="NCBI Taxonomy" id="2572395"/>
    <lineage>
        <taxon>Eukaryota</taxon>
        <taxon>Rhodophyta</taxon>
        <taxon>Florideophyceae</taxon>
        <taxon>Rhodymeniophycidae</taxon>
        <taxon>Gracilariales</taxon>
        <taxon>Gracilariaceae</taxon>
        <taxon>Gracilaria</taxon>
    </lineage>
</organism>
<keyword evidence="14" id="KW-0150">Chloroplast</keyword>
<feature type="binding site" evidence="10">
    <location>
        <position position="487"/>
    </location>
    <ligand>
        <name>ATP</name>
        <dbReference type="ChEBI" id="CHEBI:30616"/>
    </ligand>
</feature>
<geneLocation type="chloroplast" evidence="14"/>
<dbReference type="SUPFAM" id="SSF81767">
    <property type="entry name" value="Pre-protein crosslinking domain of SecA"/>
    <property type="match status" value="1"/>
</dbReference>
<evidence type="ECO:0000256" key="10">
    <source>
        <dbReference type="HAMAP-Rule" id="MF_01382"/>
    </source>
</evidence>
<dbReference type="PROSITE" id="PS01312">
    <property type="entry name" value="SECA"/>
    <property type="match status" value="1"/>
</dbReference>
<evidence type="ECO:0000256" key="6">
    <source>
        <dbReference type="ARBA" id="ARBA00022927"/>
    </source>
</evidence>
<dbReference type="SUPFAM" id="SSF81886">
    <property type="entry name" value="Helical scaffold and wing domains of SecA"/>
    <property type="match status" value="1"/>
</dbReference>
<dbReference type="Pfam" id="PF07516">
    <property type="entry name" value="SecA_SW"/>
    <property type="match status" value="1"/>
</dbReference>
<evidence type="ECO:0000256" key="4">
    <source>
        <dbReference type="ARBA" id="ARBA00022741"/>
    </source>
</evidence>
<evidence type="ECO:0000313" key="14">
    <source>
        <dbReference type="EMBL" id="AXI96057.1"/>
    </source>
</evidence>
<keyword evidence="10" id="KW-0793">Thylakoid</keyword>
<dbReference type="RefSeq" id="YP_009510384.1">
    <property type="nucleotide sequence ID" value="NC_039139.1"/>
</dbReference>
<dbReference type="GO" id="GO:0009535">
    <property type="term" value="C:chloroplast thylakoid membrane"/>
    <property type="evidence" value="ECO:0007669"/>
    <property type="project" value="UniProtKB-SubCell"/>
</dbReference>
<dbReference type="InterPro" id="IPR011130">
    <property type="entry name" value="SecA_preprotein_X-link_dom"/>
</dbReference>
<dbReference type="GO" id="GO:0009570">
    <property type="term" value="C:chloroplast stroma"/>
    <property type="evidence" value="ECO:0007669"/>
    <property type="project" value="UniProtKB-SubCell"/>
</dbReference>
<dbReference type="GO" id="GO:0017038">
    <property type="term" value="P:protein import"/>
    <property type="evidence" value="ECO:0007669"/>
    <property type="project" value="InterPro"/>
</dbReference>
<feature type="domain" description="Helicase ATP-binding" evidence="12">
    <location>
        <begin position="81"/>
        <end position="260"/>
    </location>
</feature>
<dbReference type="SMART" id="SM00957">
    <property type="entry name" value="SecA_DEAD"/>
    <property type="match status" value="1"/>
</dbReference>
<name>A0A345U6H1_9FLOR</name>
<keyword evidence="9 10" id="KW-0472">Membrane</keyword>
<dbReference type="SUPFAM" id="SSF52540">
    <property type="entry name" value="P-loop containing nucleoside triphosphate hydrolases"/>
    <property type="match status" value="2"/>
</dbReference>
<evidence type="ECO:0000256" key="5">
    <source>
        <dbReference type="ARBA" id="ARBA00022840"/>
    </source>
</evidence>
<dbReference type="CDD" id="cd17928">
    <property type="entry name" value="DEXDc_SecA"/>
    <property type="match status" value="1"/>
</dbReference>
<dbReference type="PANTHER" id="PTHR30612">
    <property type="entry name" value="SECA INNER MEMBRANE COMPONENT OF SEC PROTEIN SECRETION SYSTEM"/>
    <property type="match status" value="1"/>
</dbReference>
<dbReference type="InterPro" id="IPR011115">
    <property type="entry name" value="SecA_DEAD"/>
</dbReference>
<comment type="similarity">
    <text evidence="2 10 11">Belongs to the SecA family.</text>
</comment>
<dbReference type="CDD" id="cd18803">
    <property type="entry name" value="SF2_C_secA"/>
    <property type="match status" value="1"/>
</dbReference>
<evidence type="ECO:0000256" key="8">
    <source>
        <dbReference type="ARBA" id="ARBA00023010"/>
    </source>
</evidence>
<comment type="subcellular location">
    <subcellularLocation>
        <location evidence="1">Membrane</location>
        <topology evidence="1">Peripheral membrane protein</topology>
    </subcellularLocation>
    <subcellularLocation>
        <location evidence="10">Plastid</location>
        <location evidence="10">Chloroplast stroma</location>
    </subcellularLocation>
    <subcellularLocation>
        <location evidence="10">Plastid</location>
        <location evidence="10">Chloroplast thylakoid membrane</location>
        <topology evidence="10">Peripheral membrane protein</topology>
    </subcellularLocation>
    <text evidence="10">A minor fraction is associated with the chloroplast thylakoid membrane.</text>
</comment>
<dbReference type="Gene3D" id="1.10.3060.10">
    <property type="entry name" value="Helical scaffold and wing domains of SecA"/>
    <property type="match status" value="1"/>
</dbReference>
<comment type="function">
    <text evidence="10">Has a central role in coupling the hydrolysis of ATP to the transfer of proteins across the thylakoid membrane.</text>
</comment>
<dbReference type="PANTHER" id="PTHR30612:SF0">
    <property type="entry name" value="CHLOROPLAST PROTEIN-TRANSPORTING ATPASE"/>
    <property type="match status" value="1"/>
</dbReference>
<dbReference type="GO" id="GO:0005524">
    <property type="term" value="F:ATP binding"/>
    <property type="evidence" value="ECO:0007669"/>
    <property type="project" value="UniProtKB-UniRule"/>
</dbReference>
<keyword evidence="4 10" id="KW-0547">Nucleotide-binding</keyword>
<dbReference type="GO" id="GO:0005886">
    <property type="term" value="C:plasma membrane"/>
    <property type="evidence" value="ECO:0007669"/>
    <property type="project" value="TreeGrafter"/>
</dbReference>
<dbReference type="GO" id="GO:0006605">
    <property type="term" value="P:protein targeting"/>
    <property type="evidence" value="ECO:0007669"/>
    <property type="project" value="UniProtKB-UniRule"/>
</dbReference>
<feature type="binding site" evidence="10">
    <location>
        <position position="79"/>
    </location>
    <ligand>
        <name>ATP</name>
        <dbReference type="ChEBI" id="CHEBI:30616"/>
    </ligand>
</feature>
<dbReference type="HAMAP" id="MF_01382">
    <property type="entry name" value="SecA"/>
    <property type="match status" value="1"/>
</dbReference>
<dbReference type="SMART" id="SM00958">
    <property type="entry name" value="SecA_PP_bind"/>
    <property type="match status" value="1"/>
</dbReference>
<evidence type="ECO:0000259" key="12">
    <source>
        <dbReference type="PROSITE" id="PS51192"/>
    </source>
</evidence>
<keyword evidence="5 10" id="KW-0067">ATP-binding</keyword>
<dbReference type="FunFam" id="3.90.1440.10:FF:000003">
    <property type="entry name" value="Preprotein translocase SecA subunit"/>
    <property type="match status" value="1"/>
</dbReference>
<protein>
    <recommendedName>
        <fullName evidence="10 11">Protein translocase subunit SecA</fullName>
        <ecNumber evidence="10">7.4.2.8</ecNumber>
    </recommendedName>
</protein>
<evidence type="ECO:0000259" key="13">
    <source>
        <dbReference type="PROSITE" id="PS51196"/>
    </source>
</evidence>
<dbReference type="InterPro" id="IPR036266">
    <property type="entry name" value="SecA_Wing/Scaffold_sf"/>
</dbReference>
<evidence type="ECO:0000256" key="7">
    <source>
        <dbReference type="ARBA" id="ARBA00022967"/>
    </source>
</evidence>
<reference evidence="14" key="1">
    <citation type="journal article" date="2018" name="J. Phycol.">
        <title>Organellar genomics: a useful tool to study evolutionary relationships and molecular evolution in Gracilariaceae (Rhodophyta).</title>
        <authorList>
            <person name="Iha C."/>
            <person name="Grassa C.J."/>
            <person name="de M Lyra G."/>
            <person name="Davis C.C."/>
            <person name="Verbruggen H."/>
            <person name="Oliveira M.C."/>
        </authorList>
    </citation>
    <scope>NUCLEOTIDE SEQUENCE</scope>
</reference>
<dbReference type="Pfam" id="PF01043">
    <property type="entry name" value="SecA_PP_bind"/>
    <property type="match status" value="1"/>
</dbReference>
<accession>A0A345U6H1</accession>
<keyword evidence="6 10" id="KW-0653">Protein transport</keyword>
<dbReference type="InterPro" id="IPR036670">
    <property type="entry name" value="SecA_X-link_sf"/>
</dbReference>
<proteinExistence type="inferred from homology"/>
<dbReference type="PRINTS" id="PR00906">
    <property type="entry name" value="SECA"/>
</dbReference>
<dbReference type="FunFam" id="3.40.50.300:FF:000429">
    <property type="entry name" value="Preprotein translocase subunit SecA"/>
    <property type="match status" value="1"/>
</dbReference>
<dbReference type="InterPro" id="IPR014001">
    <property type="entry name" value="Helicase_ATP-bd"/>
</dbReference>
<comment type="catalytic activity">
    <reaction evidence="10">
        <text>ATP + H2O + cellular proteinSide 1 = ADP + phosphate + cellular proteinSide 2.</text>
        <dbReference type="EC" id="7.4.2.8"/>
    </reaction>
</comment>